<dbReference type="PRINTS" id="PR00081">
    <property type="entry name" value="GDHRDH"/>
</dbReference>
<dbReference type="EMBL" id="BMXL01000044">
    <property type="protein sequence ID" value="GHD37049.1"/>
    <property type="molecule type" value="Genomic_DNA"/>
</dbReference>
<dbReference type="Proteomes" id="UP000654947">
    <property type="component" value="Unassembled WGS sequence"/>
</dbReference>
<evidence type="ECO:0000256" key="2">
    <source>
        <dbReference type="RuleBase" id="RU000363"/>
    </source>
</evidence>
<dbReference type="InterPro" id="IPR036291">
    <property type="entry name" value="NAD(P)-bd_dom_sf"/>
</dbReference>
<dbReference type="PANTHER" id="PTHR43157">
    <property type="entry name" value="PHOSPHATIDYLINOSITOL-GLYCAN BIOSYNTHESIS CLASS F PROTEIN-RELATED"/>
    <property type="match status" value="1"/>
</dbReference>
<keyword evidence="4" id="KW-1185">Reference proteome</keyword>
<dbReference type="PRINTS" id="PR00080">
    <property type="entry name" value="SDRFAMILY"/>
</dbReference>
<organism evidence="3 4">
    <name type="scientific">Nocardiopsis kunsanensis</name>
    <dbReference type="NCBI Taxonomy" id="141693"/>
    <lineage>
        <taxon>Bacteria</taxon>
        <taxon>Bacillati</taxon>
        <taxon>Actinomycetota</taxon>
        <taxon>Actinomycetes</taxon>
        <taxon>Streptosporangiales</taxon>
        <taxon>Nocardiopsidaceae</taxon>
        <taxon>Nocardiopsis</taxon>
    </lineage>
</organism>
<sequence>MGMQTKAVSLPDLTGRTVVITGANSGLGLETARMLGARGAHVVLAVRNEAKGREAAREVPGDPEVRRLDLGDLKSVRAFAEAWTGDIELLINNAGVMAVAEGRTADGFEIQFGVNHLGHFALTNLLLEHVTGRVVTLSSGLHRMATGIDFEDVHLEQGYTPYRAYGQSKLANLLFTLELQRRLDEAGSRVLSVAAHPGYAATNLQSHGADPFSRKVAMLGNDVIAQSAWAGALPTVFAATQEIEGAGYAGPGGLFGMRGAPTYSKRSAAANDPVAAERLWELSEELTGASFPL</sequence>
<protein>
    <submittedName>
        <fullName evidence="3">Short-chain dehydrogenase/reductase</fullName>
    </submittedName>
</protein>
<dbReference type="AlphaFoldDB" id="A0A918XLX9"/>
<dbReference type="GO" id="GO:0016491">
    <property type="term" value="F:oxidoreductase activity"/>
    <property type="evidence" value="ECO:0007669"/>
    <property type="project" value="UniProtKB-KW"/>
</dbReference>
<evidence type="ECO:0000313" key="4">
    <source>
        <dbReference type="Proteomes" id="UP000654947"/>
    </source>
</evidence>
<dbReference type="NCBIfam" id="NF004846">
    <property type="entry name" value="PRK06197.1"/>
    <property type="match status" value="1"/>
</dbReference>
<gene>
    <name evidence="3" type="ORF">GCM10007147_44810</name>
</gene>
<keyword evidence="1" id="KW-0560">Oxidoreductase</keyword>
<reference evidence="3 4" key="1">
    <citation type="journal article" date="2014" name="Int. J. Syst. Evol. Microbiol.">
        <title>Complete genome sequence of Corynebacterium casei LMG S-19264T (=DSM 44701T), isolated from a smear-ripened cheese.</title>
        <authorList>
            <consortium name="US DOE Joint Genome Institute (JGI-PGF)"/>
            <person name="Walter F."/>
            <person name="Albersmeier A."/>
            <person name="Kalinowski J."/>
            <person name="Ruckert C."/>
        </authorList>
    </citation>
    <scope>NUCLEOTIDE SEQUENCE [LARGE SCALE GENOMIC DNA]</scope>
    <source>
        <strain evidence="3 4">KCTC 19473</strain>
    </source>
</reference>
<comment type="caution">
    <text evidence="3">The sequence shown here is derived from an EMBL/GenBank/DDBJ whole genome shotgun (WGS) entry which is preliminary data.</text>
</comment>
<dbReference type="Pfam" id="PF00106">
    <property type="entry name" value="adh_short"/>
    <property type="match status" value="1"/>
</dbReference>
<dbReference type="Gene3D" id="3.40.50.720">
    <property type="entry name" value="NAD(P)-binding Rossmann-like Domain"/>
    <property type="match status" value="1"/>
</dbReference>
<name>A0A918XLX9_9ACTN</name>
<proteinExistence type="inferred from homology"/>
<comment type="similarity">
    <text evidence="2">Belongs to the short-chain dehydrogenases/reductases (SDR) family.</text>
</comment>
<evidence type="ECO:0000313" key="3">
    <source>
        <dbReference type="EMBL" id="GHD37049.1"/>
    </source>
</evidence>
<evidence type="ECO:0000256" key="1">
    <source>
        <dbReference type="ARBA" id="ARBA00023002"/>
    </source>
</evidence>
<dbReference type="PANTHER" id="PTHR43157:SF31">
    <property type="entry name" value="PHOSPHATIDYLINOSITOL-GLYCAN BIOSYNTHESIS CLASS F PROTEIN"/>
    <property type="match status" value="1"/>
</dbReference>
<dbReference type="InterPro" id="IPR002347">
    <property type="entry name" value="SDR_fam"/>
</dbReference>
<dbReference type="SUPFAM" id="SSF51735">
    <property type="entry name" value="NAD(P)-binding Rossmann-fold domains"/>
    <property type="match status" value="1"/>
</dbReference>
<accession>A0A918XLX9</accession>